<dbReference type="Proteomes" id="UP000479710">
    <property type="component" value="Unassembled WGS sequence"/>
</dbReference>
<protein>
    <submittedName>
        <fullName evidence="1">Uncharacterized protein</fullName>
    </submittedName>
</protein>
<sequence length="66" mass="7563">MEAEARMRAWYEATKAEEARNQDQSADWSAAADLENAFRVLYTDPQARGISVRPSQYLRSVMLVKL</sequence>
<evidence type="ECO:0000313" key="2">
    <source>
        <dbReference type="Proteomes" id="UP000479710"/>
    </source>
</evidence>
<name>A0A6G1CSM2_9ORYZ</name>
<accession>A0A6G1CSM2</accession>
<organism evidence="1 2">
    <name type="scientific">Oryza meyeriana var. granulata</name>
    <dbReference type="NCBI Taxonomy" id="110450"/>
    <lineage>
        <taxon>Eukaryota</taxon>
        <taxon>Viridiplantae</taxon>
        <taxon>Streptophyta</taxon>
        <taxon>Embryophyta</taxon>
        <taxon>Tracheophyta</taxon>
        <taxon>Spermatophyta</taxon>
        <taxon>Magnoliopsida</taxon>
        <taxon>Liliopsida</taxon>
        <taxon>Poales</taxon>
        <taxon>Poaceae</taxon>
        <taxon>BOP clade</taxon>
        <taxon>Oryzoideae</taxon>
        <taxon>Oryzeae</taxon>
        <taxon>Oryzinae</taxon>
        <taxon>Oryza</taxon>
        <taxon>Oryza meyeriana</taxon>
    </lineage>
</organism>
<dbReference type="AlphaFoldDB" id="A0A6G1CSM2"/>
<proteinExistence type="predicted"/>
<gene>
    <name evidence="1" type="ORF">E2562_024050</name>
</gene>
<dbReference type="EMBL" id="SPHZ02000008">
    <property type="protein sequence ID" value="KAF0903069.1"/>
    <property type="molecule type" value="Genomic_DNA"/>
</dbReference>
<keyword evidence="2" id="KW-1185">Reference proteome</keyword>
<evidence type="ECO:0000313" key="1">
    <source>
        <dbReference type="EMBL" id="KAF0903069.1"/>
    </source>
</evidence>
<comment type="caution">
    <text evidence="1">The sequence shown here is derived from an EMBL/GenBank/DDBJ whole genome shotgun (WGS) entry which is preliminary data.</text>
</comment>
<reference evidence="1 2" key="1">
    <citation type="submission" date="2019-11" db="EMBL/GenBank/DDBJ databases">
        <title>Whole genome sequence of Oryza granulata.</title>
        <authorList>
            <person name="Li W."/>
        </authorList>
    </citation>
    <scope>NUCLEOTIDE SEQUENCE [LARGE SCALE GENOMIC DNA]</scope>
    <source>
        <strain evidence="2">cv. Menghai</strain>
        <tissue evidence="1">Leaf</tissue>
    </source>
</reference>